<comment type="caution">
    <text evidence="1">The sequence shown here is derived from an EMBL/GenBank/DDBJ whole genome shotgun (WGS) entry which is preliminary data.</text>
</comment>
<evidence type="ECO:0000313" key="2">
    <source>
        <dbReference type="Proteomes" id="UP000297700"/>
    </source>
</evidence>
<dbReference type="RefSeq" id="WP_135164905.1">
    <property type="nucleotide sequence ID" value="NZ_SPQS01000010.1"/>
</dbReference>
<reference evidence="1 2" key="1">
    <citation type="submission" date="2019-03" db="EMBL/GenBank/DDBJ databases">
        <title>Bradyrhizobium strains diversity.</title>
        <authorList>
            <person name="Urquiaga M.C.O."/>
            <person name="Hungria M."/>
            <person name="Delamuta J.R.M."/>
            <person name="Klepa M.S."/>
        </authorList>
    </citation>
    <scope>NUCLEOTIDE SEQUENCE [LARGE SCALE GENOMIC DNA]</scope>
    <source>
        <strain evidence="1 2">CNPSo 3426</strain>
    </source>
</reference>
<protein>
    <submittedName>
        <fullName evidence="1">Uncharacterized protein</fullName>
    </submittedName>
</protein>
<gene>
    <name evidence="1" type="ORF">E4K64_19125</name>
</gene>
<sequence length="108" mass="12133">MTMMDDDDPGHRFRYKPQLDRPVVEVMDDTAPEVQGNTSLDFLQAVYRSADQPMHRRMRAAVAALPFEHPKLAVTAMVGDAEGFAKKLEAARERAAKAIELRKDEGFS</sequence>
<dbReference type="Proteomes" id="UP000297700">
    <property type="component" value="Unassembled WGS sequence"/>
</dbReference>
<evidence type="ECO:0000313" key="1">
    <source>
        <dbReference type="EMBL" id="TFV74106.1"/>
    </source>
</evidence>
<accession>A0A4Y9P4R7</accession>
<dbReference type="EMBL" id="SPQS01000010">
    <property type="protein sequence ID" value="TFV74106.1"/>
    <property type="molecule type" value="Genomic_DNA"/>
</dbReference>
<proteinExistence type="predicted"/>
<name>A0A4Y9P4R7_9BRAD</name>
<dbReference type="AlphaFoldDB" id="A0A4Y9P4R7"/>
<organism evidence="1 2">
    <name type="scientific">Bradyrhizobium frederickii</name>
    <dbReference type="NCBI Taxonomy" id="2560054"/>
    <lineage>
        <taxon>Bacteria</taxon>
        <taxon>Pseudomonadati</taxon>
        <taxon>Pseudomonadota</taxon>
        <taxon>Alphaproteobacteria</taxon>
        <taxon>Hyphomicrobiales</taxon>
        <taxon>Nitrobacteraceae</taxon>
        <taxon>Bradyrhizobium</taxon>
    </lineage>
</organism>